<evidence type="ECO:0000313" key="11">
    <source>
        <dbReference type="EMBL" id="PRW59213.1"/>
    </source>
</evidence>
<feature type="compositionally biased region" description="Low complexity" evidence="10">
    <location>
        <begin position="526"/>
        <end position="543"/>
    </location>
</feature>
<dbReference type="AlphaFoldDB" id="A0A2P6TYS7"/>
<gene>
    <name evidence="11" type="ORF">C2E21_2360</name>
</gene>
<feature type="region of interest" description="Disordered" evidence="10">
    <location>
        <begin position="68"/>
        <end position="87"/>
    </location>
</feature>
<keyword evidence="12" id="KW-1185">Reference proteome</keyword>
<feature type="compositionally biased region" description="Polar residues" evidence="10">
    <location>
        <begin position="108"/>
        <end position="123"/>
    </location>
</feature>
<dbReference type="PANTHER" id="PTHR31038">
    <property type="entry name" value="EXPRESSED PROTEIN-RELATED"/>
    <property type="match status" value="1"/>
</dbReference>
<feature type="region of interest" description="Disordered" evidence="10">
    <location>
        <begin position="97"/>
        <end position="164"/>
    </location>
</feature>
<keyword evidence="7" id="KW-0809">Transit peptide</keyword>
<evidence type="ECO:0000256" key="9">
    <source>
        <dbReference type="ARBA" id="ARBA00023136"/>
    </source>
</evidence>
<evidence type="ECO:0000256" key="10">
    <source>
        <dbReference type="SAM" id="MobiDB-lite"/>
    </source>
</evidence>
<evidence type="ECO:0000256" key="8">
    <source>
        <dbReference type="ARBA" id="ARBA00022989"/>
    </source>
</evidence>
<evidence type="ECO:0000256" key="6">
    <source>
        <dbReference type="ARBA" id="ARBA00022692"/>
    </source>
</evidence>
<keyword evidence="6" id="KW-0812">Transmembrane</keyword>
<evidence type="ECO:0000256" key="4">
    <source>
        <dbReference type="ARBA" id="ARBA00022528"/>
    </source>
</evidence>
<comment type="subcellular location">
    <subcellularLocation>
        <location evidence="1">Membrane</location>
        <topology evidence="1">Multi-pass membrane protein</topology>
    </subcellularLocation>
    <subcellularLocation>
        <location evidence="2">Plastid</location>
        <location evidence="2">Chloroplast</location>
    </subcellularLocation>
</comment>
<proteinExistence type="inferred from homology"/>
<feature type="compositionally biased region" description="Acidic residues" evidence="10">
    <location>
        <begin position="150"/>
        <end position="164"/>
    </location>
</feature>
<evidence type="ECO:0000256" key="5">
    <source>
        <dbReference type="ARBA" id="ARBA00022640"/>
    </source>
</evidence>
<evidence type="ECO:0000313" key="12">
    <source>
        <dbReference type="Proteomes" id="UP000239899"/>
    </source>
</evidence>
<keyword evidence="5" id="KW-0934">Plastid</keyword>
<dbReference type="InterPro" id="IPR021825">
    <property type="entry name" value="RETICULATA-related"/>
</dbReference>
<dbReference type="OrthoDB" id="513951at2759"/>
<sequence length="543" mass="56644">MATVAAAAHPTTMRAACSAPRAAQQPSTSGRCTLAAARGARGLGAAALPRRPALRARQQQQLAVCSLTSHPGEEHTGSSSQGDDLLAGLNVPTTAMAKNLGSSGGGSATLQRSKLSNKQSAVQRSPKLDDGMGGGGIGKGIFNGGGGDGDGGDDDDYFNEFGDGDGDGGDDGFFRKVFKELYDAKAIQAVLQEWYKTMGDMPLILRQAAQMGLFSSAALVRFLSMDVRPNVTRFITRSLPPSMSREVVGRLMADPAFVQKLVLEQMITVGSTLVYEAKVRGDRFWSELDLVASNVLCLSAANAALVYLVAPTRAAPAPGRFEWQNQLAKLPNNVFEATTPLREYTTGSRAAAFFIKSAELCGVGMLAGAAQSALAQAAVALRRQRDPSFQPSMPVPSVQQSALGFAAAQGIFANVRYQMVAGIDRYLFDHANYLWSYLGASGAFRAVSTAVGDQTRRYLQGLPNGDAVMRRRAALRAWVAQQAAQARGGVVVRTSPAPAPAAAPAATSSSSGAAAGGKKKRRSKKPAGGFEMGVGPAAAPVAA</sequence>
<comment type="similarity">
    <text evidence="3">Belongs to the RETICULATA family.</text>
</comment>
<name>A0A2P6TYS7_CHLSO</name>
<evidence type="ECO:0000256" key="1">
    <source>
        <dbReference type="ARBA" id="ARBA00004141"/>
    </source>
</evidence>
<accession>A0A2P6TYS7</accession>
<keyword evidence="4" id="KW-0150">Chloroplast</keyword>
<feature type="compositionally biased region" description="Low complexity" evidence="10">
    <location>
        <begin position="494"/>
        <end position="513"/>
    </location>
</feature>
<organism evidence="11 12">
    <name type="scientific">Chlorella sorokiniana</name>
    <name type="common">Freshwater green alga</name>
    <dbReference type="NCBI Taxonomy" id="3076"/>
    <lineage>
        <taxon>Eukaryota</taxon>
        <taxon>Viridiplantae</taxon>
        <taxon>Chlorophyta</taxon>
        <taxon>core chlorophytes</taxon>
        <taxon>Trebouxiophyceae</taxon>
        <taxon>Chlorellales</taxon>
        <taxon>Chlorellaceae</taxon>
        <taxon>Chlorella clade</taxon>
        <taxon>Chlorella</taxon>
    </lineage>
</organism>
<dbReference type="GO" id="GO:0009706">
    <property type="term" value="C:chloroplast inner membrane"/>
    <property type="evidence" value="ECO:0007669"/>
    <property type="project" value="TreeGrafter"/>
</dbReference>
<dbReference type="Pfam" id="PF11891">
    <property type="entry name" value="RETICULATA-like"/>
    <property type="match status" value="1"/>
</dbReference>
<keyword evidence="8" id="KW-1133">Transmembrane helix</keyword>
<evidence type="ECO:0000256" key="3">
    <source>
        <dbReference type="ARBA" id="ARBA00010793"/>
    </source>
</evidence>
<feature type="region of interest" description="Disordered" evidence="10">
    <location>
        <begin position="494"/>
        <end position="543"/>
    </location>
</feature>
<dbReference type="PANTHER" id="PTHR31038:SF2">
    <property type="entry name" value="PROTEIN RETICULATA-RELATED 1, CHLOROPLASTIC"/>
    <property type="match status" value="1"/>
</dbReference>
<evidence type="ECO:0000256" key="2">
    <source>
        <dbReference type="ARBA" id="ARBA00004229"/>
    </source>
</evidence>
<dbReference type="Proteomes" id="UP000239899">
    <property type="component" value="Unassembled WGS sequence"/>
</dbReference>
<reference evidence="11 12" key="1">
    <citation type="journal article" date="2018" name="Plant J.">
        <title>Genome sequences of Chlorella sorokiniana UTEX 1602 and Micractinium conductrix SAG 241.80: implications to maltose excretion by a green alga.</title>
        <authorList>
            <person name="Arriola M.B."/>
            <person name="Velmurugan N."/>
            <person name="Zhang Y."/>
            <person name="Plunkett M.H."/>
            <person name="Hondzo H."/>
            <person name="Barney B.M."/>
        </authorList>
    </citation>
    <scope>NUCLEOTIDE SEQUENCE [LARGE SCALE GENOMIC DNA]</scope>
    <source>
        <strain evidence="12">UTEX 1602</strain>
    </source>
</reference>
<protein>
    <submittedName>
        <fullName evidence="11">RETICULATA-RELATED chloroplastic-like</fullName>
    </submittedName>
</protein>
<dbReference type="EMBL" id="LHPG02000004">
    <property type="protein sequence ID" value="PRW59213.1"/>
    <property type="molecule type" value="Genomic_DNA"/>
</dbReference>
<feature type="compositionally biased region" description="Gly residues" evidence="10">
    <location>
        <begin position="131"/>
        <end position="149"/>
    </location>
</feature>
<evidence type="ECO:0000256" key="7">
    <source>
        <dbReference type="ARBA" id="ARBA00022946"/>
    </source>
</evidence>
<keyword evidence="9" id="KW-0472">Membrane</keyword>
<comment type="caution">
    <text evidence="11">The sequence shown here is derived from an EMBL/GenBank/DDBJ whole genome shotgun (WGS) entry which is preliminary data.</text>
</comment>
<dbReference type="GO" id="GO:0099402">
    <property type="term" value="P:plant organ development"/>
    <property type="evidence" value="ECO:0007669"/>
    <property type="project" value="TreeGrafter"/>
</dbReference>